<reference evidence="3 4" key="1">
    <citation type="journal article" date="2018" name="PLoS Genet.">
        <title>Population sequencing reveals clonal diversity and ancestral inbreeding in the grapevine cultivar Chardonnay.</title>
        <authorList>
            <person name="Roach M.J."/>
            <person name="Johnson D.L."/>
            <person name="Bohlmann J."/>
            <person name="van Vuuren H.J."/>
            <person name="Jones S.J."/>
            <person name="Pretorius I.S."/>
            <person name="Schmidt S.A."/>
            <person name="Borneman A.R."/>
        </authorList>
    </citation>
    <scope>NUCLEOTIDE SEQUENCE [LARGE SCALE GENOMIC DNA]</scope>
    <source>
        <strain evidence="4">cv. Chardonnay</strain>
        <tissue evidence="3">Leaf</tissue>
    </source>
</reference>
<dbReference type="Pfam" id="PF07727">
    <property type="entry name" value="RVT_2"/>
    <property type="match status" value="1"/>
</dbReference>
<sequence length="477" mass="54945">MEEVGSGMIKLTGSNYSVWNTRMEDILYSKELFEPIERKDYKPVTTTEDEWKKLNRKTIGQIRQWVDQSVFHHVAKEVDTYSLCVAEHLSNFQGLLNELSTMKLELEKALKNKWVLKTKPEPNRSQPRYKARLVVKGFSQKKGIDFEEIFSPMVKMSSIQVVLGLASNMNLEIEQLDVKIVFLHGDLEEEIYMEQPEGFTIKGNEHLKFSDGKSIILLLYVDDMLIVSRDTESYIEKVLNKFNMGKAKPVSSPLGSHLKPSSKQSPSSEKEKKEMRKVPYASAMGSLMYVMVCTRPNIFHAVGVVSKFLSNLGKEHWVIVKWILMYLRGTYKRCLCFGTDKLVLLGCTDADMAKDVDSRKSTSGYLITFLREAVSWQSRLQKCVALLTTEVEYIAIIEASKKLLWMKKFLQELGLQQKRSKHINVRYHWICDALEIKLFCLEKIHIDENGSDMMTKPIPIEKLQFCRKQAGLVEPLT</sequence>
<dbReference type="PANTHER" id="PTHR11439">
    <property type="entry name" value="GAG-POL-RELATED RETROTRANSPOSON"/>
    <property type="match status" value="1"/>
</dbReference>
<dbReference type="CDD" id="cd09272">
    <property type="entry name" value="RNase_HI_RT_Ty1"/>
    <property type="match status" value="1"/>
</dbReference>
<dbReference type="InterPro" id="IPR013103">
    <property type="entry name" value="RVT_2"/>
</dbReference>
<evidence type="ECO:0000313" key="3">
    <source>
        <dbReference type="EMBL" id="RVW13237.1"/>
    </source>
</evidence>
<organism evidence="3 4">
    <name type="scientific">Vitis vinifera</name>
    <name type="common">Grape</name>
    <dbReference type="NCBI Taxonomy" id="29760"/>
    <lineage>
        <taxon>Eukaryota</taxon>
        <taxon>Viridiplantae</taxon>
        <taxon>Streptophyta</taxon>
        <taxon>Embryophyta</taxon>
        <taxon>Tracheophyta</taxon>
        <taxon>Spermatophyta</taxon>
        <taxon>Magnoliopsida</taxon>
        <taxon>eudicotyledons</taxon>
        <taxon>Gunneridae</taxon>
        <taxon>Pentapetalae</taxon>
        <taxon>rosids</taxon>
        <taxon>Vitales</taxon>
        <taxon>Vitaceae</taxon>
        <taxon>Viteae</taxon>
        <taxon>Vitis</taxon>
    </lineage>
</organism>
<feature type="domain" description="Reverse transcriptase Ty1/copia-type" evidence="2">
    <location>
        <begin position="107"/>
        <end position="206"/>
    </location>
</feature>
<protein>
    <submittedName>
        <fullName evidence="3">Retrovirus-related Pol polyprotein from transposon TNT 1-94</fullName>
    </submittedName>
</protein>
<feature type="region of interest" description="Disordered" evidence="1">
    <location>
        <begin position="250"/>
        <end position="276"/>
    </location>
</feature>
<evidence type="ECO:0000313" key="4">
    <source>
        <dbReference type="Proteomes" id="UP000288805"/>
    </source>
</evidence>
<comment type="caution">
    <text evidence="3">The sequence shown here is derived from an EMBL/GenBank/DDBJ whole genome shotgun (WGS) entry which is preliminary data.</text>
</comment>
<evidence type="ECO:0000256" key="1">
    <source>
        <dbReference type="SAM" id="MobiDB-lite"/>
    </source>
</evidence>
<dbReference type="EMBL" id="QGNW01002660">
    <property type="protein sequence ID" value="RVW13237.1"/>
    <property type="molecule type" value="Genomic_DNA"/>
</dbReference>
<name>A0A438BQJ4_VITVI</name>
<dbReference type="AlphaFoldDB" id="A0A438BQJ4"/>
<evidence type="ECO:0000259" key="2">
    <source>
        <dbReference type="Pfam" id="PF07727"/>
    </source>
</evidence>
<proteinExistence type="predicted"/>
<gene>
    <name evidence="3" type="primary">POLX_616</name>
    <name evidence="3" type="ORF">CK203_105539</name>
</gene>
<dbReference type="Proteomes" id="UP000288805">
    <property type="component" value="Unassembled WGS sequence"/>
</dbReference>
<accession>A0A438BQJ4</accession>
<dbReference type="PANTHER" id="PTHR11439:SF467">
    <property type="entry name" value="INTEGRASE CATALYTIC DOMAIN-CONTAINING PROTEIN"/>
    <property type="match status" value="1"/>
</dbReference>